<dbReference type="AlphaFoldDB" id="A0A975BVA6"/>
<dbReference type="EMBL" id="CP061800">
    <property type="protein sequence ID" value="QTA92421.1"/>
    <property type="molecule type" value="Genomic_DNA"/>
</dbReference>
<dbReference type="KEGG" id="dmm:dnm_085010"/>
<gene>
    <name evidence="1" type="ORF">dnm_085010</name>
</gene>
<organism evidence="1 2">
    <name type="scientific">Desulfonema magnum</name>
    <dbReference type="NCBI Taxonomy" id="45655"/>
    <lineage>
        <taxon>Bacteria</taxon>
        <taxon>Pseudomonadati</taxon>
        <taxon>Thermodesulfobacteriota</taxon>
        <taxon>Desulfobacteria</taxon>
        <taxon>Desulfobacterales</taxon>
        <taxon>Desulfococcaceae</taxon>
        <taxon>Desulfonema</taxon>
    </lineage>
</organism>
<reference evidence="1" key="1">
    <citation type="journal article" date="2021" name="Microb. Physiol.">
        <title>Proteogenomic Insights into the Physiology of Marine, Sulfate-Reducing, Filamentous Desulfonema limicola and Desulfonema magnum.</title>
        <authorList>
            <person name="Schnaars V."/>
            <person name="Wohlbrand L."/>
            <person name="Scheve S."/>
            <person name="Hinrichs C."/>
            <person name="Reinhardt R."/>
            <person name="Rabus R."/>
        </authorList>
    </citation>
    <scope>NUCLEOTIDE SEQUENCE</scope>
    <source>
        <strain evidence="1">4be13</strain>
    </source>
</reference>
<sequence length="38" mass="4535">MAKNVEKYHPVLPDECKHTIKTFSRNALFRINFKQVCQ</sequence>
<accession>A0A975BVA6</accession>
<evidence type="ECO:0000313" key="2">
    <source>
        <dbReference type="Proteomes" id="UP000663722"/>
    </source>
</evidence>
<proteinExistence type="predicted"/>
<dbReference type="Proteomes" id="UP000663722">
    <property type="component" value="Chromosome"/>
</dbReference>
<keyword evidence="2" id="KW-1185">Reference proteome</keyword>
<protein>
    <submittedName>
        <fullName evidence="1">Uncharacterized protein</fullName>
    </submittedName>
</protein>
<name>A0A975BVA6_9BACT</name>
<evidence type="ECO:0000313" key="1">
    <source>
        <dbReference type="EMBL" id="QTA92421.1"/>
    </source>
</evidence>